<gene>
    <name evidence="2" type="ORF">SAMN05421747_101105</name>
</gene>
<reference evidence="2 3" key="1">
    <citation type="submission" date="2016-10" db="EMBL/GenBank/DDBJ databases">
        <authorList>
            <person name="de Groot N.N."/>
        </authorList>
    </citation>
    <scope>NUCLEOTIDE SEQUENCE [LARGE SCALE GENOMIC DNA]</scope>
    <source>
        <strain evidence="2 3">DSM 22900</strain>
    </source>
</reference>
<evidence type="ECO:0000313" key="2">
    <source>
        <dbReference type="EMBL" id="SFB78612.1"/>
    </source>
</evidence>
<keyword evidence="1" id="KW-0472">Membrane</keyword>
<sequence length="199" mass="23509">MKGFDEIQQLWQGQKPEPNVSFETVLNRIKSGKNALAQKLLWQSVAVAIAVIILVWIGIAVSFSTWTTYLALAIMAGCICYYLFNQLDDYRQINNSACLLSKPQDYINYLKAFQQKRNRFNTRNYTIYEACIAIAFVLYGIEMYFVLPFWMFLSTVMFMICWFLICHFVFMKQYIRNENARIQEMITNLERINGQFREE</sequence>
<keyword evidence="1" id="KW-0812">Transmembrane</keyword>
<keyword evidence="3" id="KW-1185">Reference proteome</keyword>
<dbReference type="AlphaFoldDB" id="A0A1I1DW26"/>
<feature type="transmembrane region" description="Helical" evidence="1">
    <location>
        <begin position="66"/>
        <end position="84"/>
    </location>
</feature>
<evidence type="ECO:0000256" key="1">
    <source>
        <dbReference type="SAM" id="Phobius"/>
    </source>
</evidence>
<protein>
    <submittedName>
        <fullName evidence="2">Uncharacterized protein</fullName>
    </submittedName>
</protein>
<dbReference type="Proteomes" id="UP000199577">
    <property type="component" value="Unassembled WGS sequence"/>
</dbReference>
<proteinExistence type="predicted"/>
<keyword evidence="1" id="KW-1133">Transmembrane helix</keyword>
<dbReference type="OrthoDB" id="794917at2"/>
<dbReference type="EMBL" id="FOLL01000001">
    <property type="protein sequence ID" value="SFB78612.1"/>
    <property type="molecule type" value="Genomic_DNA"/>
</dbReference>
<feature type="transmembrane region" description="Helical" evidence="1">
    <location>
        <begin position="125"/>
        <end position="141"/>
    </location>
</feature>
<feature type="transmembrane region" description="Helical" evidence="1">
    <location>
        <begin position="40"/>
        <end position="60"/>
    </location>
</feature>
<name>A0A1I1DW26_9SPHI</name>
<dbReference type="STRING" id="623281.SAMN05421747_101105"/>
<evidence type="ECO:0000313" key="3">
    <source>
        <dbReference type="Proteomes" id="UP000199577"/>
    </source>
</evidence>
<dbReference type="RefSeq" id="WP_090970012.1">
    <property type="nucleotide sequence ID" value="NZ_FOLL01000001.1"/>
</dbReference>
<organism evidence="2 3">
    <name type="scientific">Parapedobacter composti</name>
    <dbReference type="NCBI Taxonomy" id="623281"/>
    <lineage>
        <taxon>Bacteria</taxon>
        <taxon>Pseudomonadati</taxon>
        <taxon>Bacteroidota</taxon>
        <taxon>Sphingobacteriia</taxon>
        <taxon>Sphingobacteriales</taxon>
        <taxon>Sphingobacteriaceae</taxon>
        <taxon>Parapedobacter</taxon>
    </lineage>
</organism>
<accession>A0A1I1DW26</accession>
<feature type="transmembrane region" description="Helical" evidence="1">
    <location>
        <begin position="147"/>
        <end position="171"/>
    </location>
</feature>